<dbReference type="InterPro" id="IPR007492">
    <property type="entry name" value="LytTR_DNA-bd_dom"/>
</dbReference>
<organism evidence="2 3">
    <name type="scientific">Erysipelothrix rhusiopathiae ATCC 19414</name>
    <dbReference type="NCBI Taxonomy" id="525280"/>
    <lineage>
        <taxon>Bacteria</taxon>
        <taxon>Bacillati</taxon>
        <taxon>Bacillota</taxon>
        <taxon>Erysipelotrichia</taxon>
        <taxon>Erysipelotrichales</taxon>
        <taxon>Erysipelotrichaceae</taxon>
        <taxon>Erysipelothrix</taxon>
    </lineage>
</organism>
<sequence length="213" mass="25263">MIEVIFIAMCIKTEKNRELVKKVVTQCSEILLLPIVADSVRKVDQHYQIVITDHCFAQSKHLGLDQHVVYLDVPMVDDVLKHTYHIPFCPNKLYQCLLTIIQEHRPWSDCIVIDGKPSQRVCAEDIYYVETEGRKIAVVTKNGRFYSNRIFSIWEKLLSRFTFEHCYRGIMVNLKYVRAVSSSLLFLNDGTRLPISRRRYQRFYRNYNRLRKQ</sequence>
<dbReference type="AlphaFoldDB" id="E7FY24"/>
<accession>E7FY24</accession>
<dbReference type="Gene3D" id="2.40.50.1020">
    <property type="entry name" value="LytTr DNA-binding domain"/>
    <property type="match status" value="1"/>
</dbReference>
<dbReference type="STRING" id="1648.A2I91_08690"/>
<dbReference type="InterPro" id="IPR046947">
    <property type="entry name" value="LytR-like"/>
</dbReference>
<keyword evidence="3" id="KW-1185">Reference proteome</keyword>
<dbReference type="Pfam" id="PF04397">
    <property type="entry name" value="LytTR"/>
    <property type="match status" value="1"/>
</dbReference>
<dbReference type="GO" id="GO:0000156">
    <property type="term" value="F:phosphorelay response regulator activity"/>
    <property type="evidence" value="ECO:0007669"/>
    <property type="project" value="InterPro"/>
</dbReference>
<dbReference type="GO" id="GO:0003677">
    <property type="term" value="F:DNA binding"/>
    <property type="evidence" value="ECO:0007669"/>
    <property type="project" value="UniProtKB-KW"/>
</dbReference>
<evidence type="ECO:0000313" key="2">
    <source>
        <dbReference type="EMBL" id="EFY08398.1"/>
    </source>
</evidence>
<reference evidence="2" key="1">
    <citation type="submission" date="2011-01" db="EMBL/GenBank/DDBJ databases">
        <authorList>
            <person name="Muzny D."/>
            <person name="Qin X."/>
            <person name="Buhay C."/>
            <person name="Dugan-Rocha S."/>
            <person name="Ding Y."/>
            <person name="Chen G."/>
            <person name="Hawes A."/>
            <person name="Holder M."/>
            <person name="Jhangiani S."/>
            <person name="Johnson A."/>
            <person name="Khan Z."/>
            <person name="Li Z."/>
            <person name="Liu W."/>
            <person name="Liu X."/>
            <person name="Perez L."/>
            <person name="Shen H."/>
            <person name="Wang Q."/>
            <person name="Watt J."/>
            <person name="Xi L."/>
            <person name="Xin Y."/>
            <person name="Zhou J."/>
            <person name="Deng J."/>
            <person name="Jiang H."/>
            <person name="Liu Y."/>
            <person name="Qu J."/>
            <person name="Song X.-Z."/>
            <person name="Zhang L."/>
            <person name="Villasana D."/>
            <person name="Johnson A."/>
            <person name="Liu J."/>
            <person name="Liyanage D."/>
            <person name="Lorensuhewa L."/>
            <person name="Robinson T."/>
            <person name="Song A."/>
            <person name="Song B.-B."/>
            <person name="Dinh H."/>
            <person name="Thornton R."/>
            <person name="Coyle M."/>
            <person name="Francisco L."/>
            <person name="Jackson L."/>
            <person name="Javaid M."/>
            <person name="Korchina V."/>
            <person name="Kovar C."/>
            <person name="Mata R."/>
            <person name="Mathew T."/>
            <person name="Ngo R."/>
            <person name="Nguyen L."/>
            <person name="Nguyen N."/>
            <person name="Okwuonu G."/>
            <person name="Ongeri F."/>
            <person name="Pham C."/>
            <person name="Simmons D."/>
            <person name="Wilczek-Boney K."/>
            <person name="Hale W."/>
            <person name="Jakkamsetti A."/>
            <person name="Pham P."/>
            <person name="Ruth R."/>
            <person name="San Lucas F."/>
            <person name="Warren J."/>
            <person name="Zhang J."/>
            <person name="Zhao Z."/>
            <person name="Zhou C."/>
            <person name="Zhu D."/>
            <person name="Lee S."/>
            <person name="Bess C."/>
            <person name="Blankenburg K."/>
            <person name="Forbes L."/>
            <person name="Fu Q."/>
            <person name="Gubbala S."/>
            <person name="Hirani K."/>
            <person name="Jayaseelan J.C."/>
            <person name="Lara F."/>
            <person name="Munidasa M."/>
            <person name="Palculict T."/>
            <person name="Patil S."/>
            <person name="Pu L.-L."/>
            <person name="Saada N."/>
            <person name="Tang L."/>
            <person name="Weissenberger G."/>
            <person name="Zhu Y."/>
            <person name="Hemphill L."/>
            <person name="Shang Y."/>
            <person name="Youmans B."/>
            <person name="Ayvaz T."/>
            <person name="Ross M."/>
            <person name="Santibanez J."/>
            <person name="Aqrawi P."/>
            <person name="Gross S."/>
            <person name="Joshi V."/>
            <person name="Fowler G."/>
            <person name="Nazareth L."/>
            <person name="Reid J."/>
            <person name="Worley K."/>
            <person name="Petrosino J."/>
            <person name="Highlander S."/>
            <person name="Gibbs R."/>
        </authorList>
    </citation>
    <scope>NUCLEOTIDE SEQUENCE [LARGE SCALE GENOMIC DNA]</scope>
    <source>
        <strain evidence="2">ATCC 19414</strain>
    </source>
</reference>
<dbReference type="GeneID" id="41395721"/>
<dbReference type="OrthoDB" id="9802383at2"/>
<feature type="domain" description="HTH LytTR-type" evidence="1">
    <location>
        <begin position="116"/>
        <end position="208"/>
    </location>
</feature>
<evidence type="ECO:0000259" key="1">
    <source>
        <dbReference type="SMART" id="SM00850"/>
    </source>
</evidence>
<dbReference type="Proteomes" id="UP000003028">
    <property type="component" value="Unassembled WGS sequence"/>
</dbReference>
<comment type="caution">
    <text evidence="2">The sequence shown here is derived from an EMBL/GenBank/DDBJ whole genome shotgun (WGS) entry which is preliminary data.</text>
</comment>
<gene>
    <name evidence="2" type="ORF">HMPREF0357_11551</name>
</gene>
<keyword evidence="2" id="KW-0238">DNA-binding</keyword>
<dbReference type="PANTHER" id="PTHR37299:SF1">
    <property type="entry name" value="STAGE 0 SPORULATION PROTEIN A HOMOLOG"/>
    <property type="match status" value="1"/>
</dbReference>
<dbReference type="PANTHER" id="PTHR37299">
    <property type="entry name" value="TRANSCRIPTIONAL REGULATOR-RELATED"/>
    <property type="match status" value="1"/>
</dbReference>
<name>E7FY24_ERYRH</name>
<protein>
    <submittedName>
        <fullName evidence="2">LytTr DNA-binding domain protein</fullName>
    </submittedName>
</protein>
<proteinExistence type="predicted"/>
<dbReference type="RefSeq" id="WP_003775815.1">
    <property type="nucleotide sequence ID" value="NZ_ACLK02000003.1"/>
</dbReference>
<evidence type="ECO:0000313" key="3">
    <source>
        <dbReference type="Proteomes" id="UP000003028"/>
    </source>
</evidence>
<dbReference type="EMBL" id="ACLK02000003">
    <property type="protein sequence ID" value="EFY08398.1"/>
    <property type="molecule type" value="Genomic_DNA"/>
</dbReference>
<dbReference type="SMART" id="SM00850">
    <property type="entry name" value="LytTR"/>
    <property type="match status" value="1"/>
</dbReference>